<dbReference type="Proteomes" id="UP000054843">
    <property type="component" value="Unassembled WGS sequence"/>
</dbReference>
<protein>
    <submittedName>
        <fullName evidence="1">Uncharacterized protein</fullName>
    </submittedName>
</protein>
<proteinExistence type="predicted"/>
<gene>
    <name evidence="1" type="ORF">T10_7596</name>
</gene>
<evidence type="ECO:0000313" key="2">
    <source>
        <dbReference type="Proteomes" id="UP000054843"/>
    </source>
</evidence>
<keyword evidence="2" id="KW-1185">Reference proteome</keyword>
<reference evidence="1 2" key="1">
    <citation type="submission" date="2015-01" db="EMBL/GenBank/DDBJ databases">
        <title>Evolution of Trichinella species and genotypes.</title>
        <authorList>
            <person name="Korhonen P.K."/>
            <person name="Edoardo P."/>
            <person name="Giuseppe L.R."/>
            <person name="Gasser R.B."/>
        </authorList>
    </citation>
    <scope>NUCLEOTIDE SEQUENCE [LARGE SCALE GENOMIC DNA]</scope>
    <source>
        <strain evidence="1">ISS1980</strain>
    </source>
</reference>
<name>A0A0V1MBB2_9BILA</name>
<dbReference type="EMBL" id="JYDO01000148">
    <property type="protein sequence ID" value="KRZ68986.1"/>
    <property type="molecule type" value="Genomic_DNA"/>
</dbReference>
<comment type="caution">
    <text evidence="1">The sequence shown here is derived from an EMBL/GenBank/DDBJ whole genome shotgun (WGS) entry which is preliminary data.</text>
</comment>
<evidence type="ECO:0000313" key="1">
    <source>
        <dbReference type="EMBL" id="KRZ68986.1"/>
    </source>
</evidence>
<accession>A0A0V1MBB2</accession>
<organism evidence="1 2">
    <name type="scientific">Trichinella papuae</name>
    <dbReference type="NCBI Taxonomy" id="268474"/>
    <lineage>
        <taxon>Eukaryota</taxon>
        <taxon>Metazoa</taxon>
        <taxon>Ecdysozoa</taxon>
        <taxon>Nematoda</taxon>
        <taxon>Enoplea</taxon>
        <taxon>Dorylaimia</taxon>
        <taxon>Trichinellida</taxon>
        <taxon>Trichinellidae</taxon>
        <taxon>Trichinella</taxon>
    </lineage>
</organism>
<dbReference type="AlphaFoldDB" id="A0A0V1MBB2"/>
<sequence>MKLLLNKLDTYFVLCSANTVSATVDAKAHKRQYMRYSFTILTTILLRTSRYHWIAQIHFKAEVSSNYFITVRRVSLTCKFSCVALPNPTMSMGFYINSRENFCFLNVMKSRHSKTCLPENVCKFLIDCYAYAYVASDSVVVGLR</sequence>